<proteinExistence type="predicted"/>
<feature type="coiled-coil region" evidence="1">
    <location>
        <begin position="81"/>
        <end position="133"/>
    </location>
</feature>
<name>A0A177XWL1_9VIBR</name>
<reference evidence="3 4" key="1">
    <citation type="journal article" date="2016" name="Syst. Appl. Microbiol.">
        <title>Vibrio bivalvicida sp. nov., a novel larval pathogen for bivalve molluscs reared in a hatchery.</title>
        <authorList>
            <person name="Dubert J."/>
            <person name="Romalde J.L."/>
            <person name="Prado S."/>
            <person name="Barja J.L."/>
        </authorList>
    </citation>
    <scope>NUCLEOTIDE SEQUENCE [LARGE SCALE GENOMIC DNA]</scope>
    <source>
        <strain evidence="3 4">605</strain>
    </source>
</reference>
<evidence type="ECO:0000313" key="4">
    <source>
        <dbReference type="Proteomes" id="UP000078406"/>
    </source>
</evidence>
<dbReference type="InterPro" id="IPR014506">
    <property type="entry name" value="UCP020479_CheW"/>
</dbReference>
<dbReference type="InterPro" id="IPR036061">
    <property type="entry name" value="CheW-like_dom_sf"/>
</dbReference>
<evidence type="ECO:0000259" key="2">
    <source>
        <dbReference type="PROSITE" id="PS50851"/>
    </source>
</evidence>
<evidence type="ECO:0000313" key="3">
    <source>
        <dbReference type="EMBL" id="OAJ93003.1"/>
    </source>
</evidence>
<dbReference type="GO" id="GO:0007165">
    <property type="term" value="P:signal transduction"/>
    <property type="evidence" value="ECO:0007669"/>
    <property type="project" value="InterPro"/>
</dbReference>
<dbReference type="InterPro" id="IPR002545">
    <property type="entry name" value="CheW-lke_dom"/>
</dbReference>
<protein>
    <submittedName>
        <fullName evidence="3">Chemotaxis protein CheW</fullName>
    </submittedName>
</protein>
<dbReference type="SUPFAM" id="SSF50341">
    <property type="entry name" value="CheW-like"/>
    <property type="match status" value="1"/>
</dbReference>
<dbReference type="Pfam" id="PF01584">
    <property type="entry name" value="CheW"/>
    <property type="match status" value="1"/>
</dbReference>
<dbReference type="EMBL" id="LLEI02000053">
    <property type="protein sequence ID" value="OAJ93003.1"/>
    <property type="molecule type" value="Genomic_DNA"/>
</dbReference>
<comment type="caution">
    <text evidence="3">The sequence shown here is derived from an EMBL/GenBank/DDBJ whole genome shotgun (WGS) entry which is preliminary data.</text>
</comment>
<gene>
    <name evidence="3" type="ORF">APB76_17555</name>
</gene>
<dbReference type="RefSeq" id="WP_054961336.1">
    <property type="nucleotide sequence ID" value="NZ_LLEI02000053.1"/>
</dbReference>
<dbReference type="SMART" id="SM00260">
    <property type="entry name" value="CheW"/>
    <property type="match status" value="1"/>
</dbReference>
<sequence length="343" mass="38419">MTNHSSLSSEQALDDYFSALLEESLDVEVSESTQEQTPELSVVPAAGTELDEESNLDPMVQSVEEKSYYQLPTEEVEVPNLEDVERLLEQLENTNPVAELELEEVMEKNTADIAQVQTEIAVEEEEIQEWVVEEPEILVEEPEPKVDVPDLDEVVAEPVISEPDVAVDASIETEQDLETQAGGSEIGVWHSTQRDVDFQVLYFDVNSVTFAVPLDELGGIHRIAELNHLIGRPDWYLGLQTSREAQLDVVDTAKWVMAEKLQDDSYKEQYQYIVMLGASMWGLASTQLMGTEALNPEMVRWRETAGKRPWLAGMVKEKMCALIHVEALIAMLNAGLDVKALDN</sequence>
<dbReference type="GO" id="GO:0006935">
    <property type="term" value="P:chemotaxis"/>
    <property type="evidence" value="ECO:0007669"/>
    <property type="project" value="InterPro"/>
</dbReference>
<keyword evidence="1" id="KW-0175">Coiled coil</keyword>
<evidence type="ECO:0000256" key="1">
    <source>
        <dbReference type="SAM" id="Coils"/>
    </source>
</evidence>
<accession>A0A177XWL1</accession>
<feature type="domain" description="CheW-like" evidence="2">
    <location>
        <begin position="197"/>
        <end position="334"/>
    </location>
</feature>
<dbReference type="Proteomes" id="UP000078406">
    <property type="component" value="Unassembled WGS sequence"/>
</dbReference>
<dbReference type="AlphaFoldDB" id="A0A177XWL1"/>
<organism evidence="3 4">
    <name type="scientific">Vibrio bivalvicida</name>
    <dbReference type="NCBI Taxonomy" id="1276888"/>
    <lineage>
        <taxon>Bacteria</taxon>
        <taxon>Pseudomonadati</taxon>
        <taxon>Pseudomonadota</taxon>
        <taxon>Gammaproteobacteria</taxon>
        <taxon>Vibrionales</taxon>
        <taxon>Vibrionaceae</taxon>
        <taxon>Vibrio</taxon>
        <taxon>Vibrio oreintalis group</taxon>
    </lineage>
</organism>
<dbReference type="PIRSF" id="PIRSF020479">
    <property type="entry name" value="UCP020479_CheW"/>
    <property type="match status" value="1"/>
</dbReference>
<dbReference type="PROSITE" id="PS50851">
    <property type="entry name" value="CHEW"/>
    <property type="match status" value="1"/>
</dbReference>